<evidence type="ECO:0000256" key="11">
    <source>
        <dbReference type="ARBA" id="ARBA00072696"/>
    </source>
</evidence>
<dbReference type="PANTHER" id="PTHR10827">
    <property type="entry name" value="RETICULOCALBIN"/>
    <property type="match status" value="1"/>
</dbReference>
<dbReference type="SMART" id="SM00054">
    <property type="entry name" value="EFh"/>
    <property type="match status" value="2"/>
</dbReference>
<dbReference type="FunFam" id="1.10.238.10:FF:000104">
    <property type="entry name" value="calumenin isoform X1"/>
    <property type="match status" value="1"/>
</dbReference>
<dbReference type="Gene3D" id="1.10.238.10">
    <property type="entry name" value="EF-hand"/>
    <property type="match status" value="2"/>
</dbReference>
<dbReference type="STRING" id="6689.A0A3R7PEJ3"/>
<comment type="subunit">
    <text evidence="10">Interacts with PCSK6 (immature form including the propeptide); probably involved in the maturation and the secretion of PCSK6.</text>
</comment>
<keyword evidence="7" id="KW-0325">Glycoprotein</keyword>
<reference evidence="13 14" key="2">
    <citation type="submission" date="2019-01" db="EMBL/GenBank/DDBJ databases">
        <title>The decoding of complex shrimp genome reveals the adaptation for benthos swimmer, frequently molting mechanism and breeding impact on genome.</title>
        <authorList>
            <person name="Sun Y."/>
            <person name="Gao Y."/>
            <person name="Yu Y."/>
        </authorList>
    </citation>
    <scope>NUCLEOTIDE SEQUENCE [LARGE SCALE GENOMIC DNA]</scope>
    <source>
        <tissue evidence="13">Muscle</tissue>
    </source>
</reference>
<proteinExistence type="predicted"/>
<evidence type="ECO:0000313" key="14">
    <source>
        <dbReference type="Proteomes" id="UP000283509"/>
    </source>
</evidence>
<evidence type="ECO:0000256" key="2">
    <source>
        <dbReference type="ARBA" id="ARBA00022723"/>
    </source>
</evidence>
<evidence type="ECO:0000256" key="6">
    <source>
        <dbReference type="ARBA" id="ARBA00022837"/>
    </source>
</evidence>
<dbReference type="GO" id="GO:0015031">
    <property type="term" value="P:protein transport"/>
    <property type="evidence" value="ECO:0007669"/>
    <property type="project" value="UniProtKB-ARBA"/>
</dbReference>
<comment type="caution">
    <text evidence="13">The sequence shown here is derived from an EMBL/GenBank/DDBJ whole genome shotgun (WGS) entry which is preliminary data.</text>
</comment>
<dbReference type="Pfam" id="PF13499">
    <property type="entry name" value="EF-hand_7"/>
    <property type="match status" value="1"/>
</dbReference>
<keyword evidence="4" id="KW-0677">Repeat</keyword>
<dbReference type="FunFam" id="1.10.238.10:FF:000090">
    <property type="entry name" value="calumenin isoform X2"/>
    <property type="match status" value="1"/>
</dbReference>
<dbReference type="PROSITE" id="PS50222">
    <property type="entry name" value="EF_HAND_2"/>
    <property type="match status" value="2"/>
</dbReference>
<comment type="function">
    <text evidence="9">Probable molecular chaperone assisting protein biosynthesis and transport in the endoplasmic reticulum. Required for the proper biosynthesis and transport of pulmonary surfactant-associated protein A/SP-A, pulmonary surfactant-associated protein D/SP-D and the lipid transporter ABCA3. By regulating both the proper expression and the degradation through the endoplasmic reticulum-associated protein degradation pathway of these proteins plays a crucial role in pulmonary surfactant homeostasis. Has an anti-fibrotic activity by negatively regulating the secretion of type I and type III collagens. This calcium-binding protein also transiently associates with immature PCSK6 and regulates its secretion.</text>
</comment>
<dbReference type="SUPFAM" id="SSF47473">
    <property type="entry name" value="EF-hand"/>
    <property type="match status" value="1"/>
</dbReference>
<keyword evidence="6" id="KW-0106">Calcium</keyword>
<dbReference type="GO" id="GO:0005788">
    <property type="term" value="C:endoplasmic reticulum lumen"/>
    <property type="evidence" value="ECO:0007669"/>
    <property type="project" value="UniProtKB-SubCell"/>
</dbReference>
<dbReference type="AlphaFoldDB" id="A0A3R7PEJ3"/>
<evidence type="ECO:0000256" key="4">
    <source>
        <dbReference type="ARBA" id="ARBA00022737"/>
    </source>
</evidence>
<keyword evidence="14" id="KW-1185">Reference proteome</keyword>
<reference evidence="13 14" key="1">
    <citation type="submission" date="2018-04" db="EMBL/GenBank/DDBJ databases">
        <authorList>
            <person name="Zhang X."/>
            <person name="Yuan J."/>
            <person name="Li F."/>
            <person name="Xiang J."/>
        </authorList>
    </citation>
    <scope>NUCLEOTIDE SEQUENCE [LARGE SCALE GENOMIC DNA]</scope>
    <source>
        <tissue evidence="13">Muscle</tissue>
    </source>
</reference>
<evidence type="ECO:0000259" key="12">
    <source>
        <dbReference type="PROSITE" id="PS50222"/>
    </source>
</evidence>
<evidence type="ECO:0000256" key="7">
    <source>
        <dbReference type="ARBA" id="ARBA00023180"/>
    </source>
</evidence>
<dbReference type="PROSITE" id="PS00018">
    <property type="entry name" value="EF_HAND_1"/>
    <property type="match status" value="4"/>
</dbReference>
<dbReference type="InterPro" id="IPR011992">
    <property type="entry name" value="EF-hand-dom_pair"/>
</dbReference>
<evidence type="ECO:0000256" key="1">
    <source>
        <dbReference type="ARBA" id="ARBA00004319"/>
    </source>
</evidence>
<protein>
    <recommendedName>
        <fullName evidence="11">Reticulocalbin-3</fullName>
    </recommendedName>
</protein>
<dbReference type="EMBL" id="QCYY01000632">
    <property type="protein sequence ID" value="ROT83784.1"/>
    <property type="molecule type" value="Genomic_DNA"/>
</dbReference>
<dbReference type="GO" id="GO:0005509">
    <property type="term" value="F:calcium ion binding"/>
    <property type="evidence" value="ECO:0007669"/>
    <property type="project" value="InterPro"/>
</dbReference>
<dbReference type="PANTHER" id="PTHR10827:SF52">
    <property type="entry name" value="IP16409P"/>
    <property type="match status" value="1"/>
</dbReference>
<feature type="domain" description="EF-hand" evidence="12">
    <location>
        <begin position="17"/>
        <end position="52"/>
    </location>
</feature>
<dbReference type="InterPro" id="IPR018247">
    <property type="entry name" value="EF_Hand_1_Ca_BS"/>
</dbReference>
<evidence type="ECO:0000256" key="9">
    <source>
        <dbReference type="ARBA" id="ARBA00056975"/>
    </source>
</evidence>
<keyword evidence="3" id="KW-0732">Signal</keyword>
<evidence type="ECO:0000313" key="13">
    <source>
        <dbReference type="EMBL" id="ROT83784.1"/>
    </source>
</evidence>
<organism evidence="13 14">
    <name type="scientific">Penaeus vannamei</name>
    <name type="common">Whiteleg shrimp</name>
    <name type="synonym">Litopenaeus vannamei</name>
    <dbReference type="NCBI Taxonomy" id="6689"/>
    <lineage>
        <taxon>Eukaryota</taxon>
        <taxon>Metazoa</taxon>
        <taxon>Ecdysozoa</taxon>
        <taxon>Arthropoda</taxon>
        <taxon>Crustacea</taxon>
        <taxon>Multicrustacea</taxon>
        <taxon>Malacostraca</taxon>
        <taxon>Eumalacostraca</taxon>
        <taxon>Eucarida</taxon>
        <taxon>Decapoda</taxon>
        <taxon>Dendrobranchiata</taxon>
        <taxon>Penaeoidea</taxon>
        <taxon>Penaeidae</taxon>
        <taxon>Penaeus</taxon>
    </lineage>
</organism>
<sequence length="181" mass="21389">MDPTELDDEEEGMSYAEMLKRDQRRWEVADEDKDNALSLDEFTNFLHPEESERMRAIVVQETMEDIDKDKDGKISLEEYIGDMYHGDDDEFEPSWVSNERDQFREFRDRNNDGYLDEEEVQGWIIPPDYNHADAEAKHLIYEADDNADKMLTKEEILNKYDVFVGSQATDFGEALVRHDEF</sequence>
<name>A0A3R7PEJ3_PENVA</name>
<evidence type="ECO:0000256" key="3">
    <source>
        <dbReference type="ARBA" id="ARBA00022729"/>
    </source>
</evidence>
<feature type="domain" description="EF-hand" evidence="12">
    <location>
        <begin position="54"/>
        <end position="89"/>
    </location>
</feature>
<comment type="subcellular location">
    <subcellularLocation>
        <location evidence="1">Endoplasmic reticulum lumen</location>
    </subcellularLocation>
</comment>
<keyword evidence="8" id="KW-0143">Chaperone</keyword>
<accession>A0A3R7PEJ3</accession>
<keyword evidence="2" id="KW-0479">Metal-binding</keyword>
<dbReference type="OrthoDB" id="293868at2759"/>
<dbReference type="Proteomes" id="UP000283509">
    <property type="component" value="Unassembled WGS sequence"/>
</dbReference>
<dbReference type="InterPro" id="IPR002048">
    <property type="entry name" value="EF_hand_dom"/>
</dbReference>
<evidence type="ECO:0000256" key="5">
    <source>
        <dbReference type="ARBA" id="ARBA00022824"/>
    </source>
</evidence>
<evidence type="ECO:0000256" key="10">
    <source>
        <dbReference type="ARBA" id="ARBA00063143"/>
    </source>
</evidence>
<keyword evidence="5" id="KW-0256">Endoplasmic reticulum</keyword>
<evidence type="ECO:0000256" key="8">
    <source>
        <dbReference type="ARBA" id="ARBA00023186"/>
    </source>
</evidence>
<gene>
    <name evidence="13" type="ORF">C7M84_022967</name>
</gene>